<evidence type="ECO:0000313" key="2">
    <source>
        <dbReference type="EMBL" id="RHX85712.1"/>
    </source>
</evidence>
<sequence length="100" mass="11002">MIYGNLFLSAGKDSHSTHGSSAELETISSHGLSLRRDPICKFGHGSVKRKGASRIDPNSKYEPRKGGAYQTKIREERMIPALGSDVIFPPTSFPKAKRSR</sequence>
<dbReference type="Proteomes" id="UP000265798">
    <property type="component" value="Unassembled WGS sequence"/>
</dbReference>
<reference evidence="3" key="1">
    <citation type="submission" date="2018-05" db="EMBL/GenBank/DDBJ databases">
        <title>Leptospira yasudae sp. nov. and Leptospira stimsonii sp. nov., two pathogenic species of the genus Leptospira isolated from environmental sources.</title>
        <authorList>
            <person name="Casanovas-Massana A."/>
            <person name="Hamond C."/>
            <person name="Santos L.A."/>
            <person name="Hacker K.P."/>
            <person name="Balassiano I."/>
            <person name="Medeiros M.A."/>
            <person name="Reis M.G."/>
            <person name="Ko A.I."/>
            <person name="Wunder E.A."/>
        </authorList>
    </citation>
    <scope>NUCLEOTIDE SEQUENCE [LARGE SCALE GENOMIC DNA]</scope>
    <source>
        <strain evidence="3">Yale</strain>
    </source>
</reference>
<organism evidence="2 3">
    <name type="scientific">Leptospira stimsonii</name>
    <dbReference type="NCBI Taxonomy" id="2202203"/>
    <lineage>
        <taxon>Bacteria</taxon>
        <taxon>Pseudomonadati</taxon>
        <taxon>Spirochaetota</taxon>
        <taxon>Spirochaetia</taxon>
        <taxon>Leptospirales</taxon>
        <taxon>Leptospiraceae</taxon>
        <taxon>Leptospira</taxon>
    </lineage>
</organism>
<evidence type="ECO:0000313" key="3">
    <source>
        <dbReference type="Proteomes" id="UP000265798"/>
    </source>
</evidence>
<proteinExistence type="predicted"/>
<accession>A0A396YR57</accession>
<comment type="caution">
    <text evidence="2">The sequence shown here is derived from an EMBL/GenBank/DDBJ whole genome shotgun (WGS) entry which is preliminary data.</text>
</comment>
<gene>
    <name evidence="2" type="ORF">DLM75_19475</name>
</gene>
<evidence type="ECO:0000256" key="1">
    <source>
        <dbReference type="SAM" id="MobiDB-lite"/>
    </source>
</evidence>
<protein>
    <submittedName>
        <fullName evidence="2">Uncharacterized protein</fullName>
    </submittedName>
</protein>
<dbReference type="EMBL" id="QHCT01000007">
    <property type="protein sequence ID" value="RHX85712.1"/>
    <property type="molecule type" value="Genomic_DNA"/>
</dbReference>
<name>A0A396YR57_9LEPT</name>
<dbReference type="AlphaFoldDB" id="A0A396YR57"/>
<feature type="region of interest" description="Disordered" evidence="1">
    <location>
        <begin position="45"/>
        <end position="70"/>
    </location>
</feature>